<name>A0AAW4Q7A6_RALPI</name>
<feature type="compositionally biased region" description="Basic and acidic residues" evidence="1">
    <location>
        <begin position="1"/>
        <end position="10"/>
    </location>
</feature>
<dbReference type="AlphaFoldDB" id="A0AAW4Q7A6"/>
<sequence>MALAFKHENQRSTQSTSLVSQDGHAPDYIGAVSQTSQAAVTLITAYDPVTKHFSLSGDNQLQKCTSAQLSEADLLVRTFASLEGFGDLLHGLNPNQCVAYGLPPDGAECLVTKAAHERAGCPAISTPRTEEAFTWPTGPGILMLDYDAPKSGTALTREELFAALYAACPMLAQSDALWMPSTSSEIYNMETGEQLAGIKGQRIYFMLANATDIPRTGKALLTHLWASGHGRYEVSSSGQVLERGLFDASVWQTNRIDFAGGALCDEPLEQHRGVPLLIQGAQRLVNSPLAVLDPPDEIVKAADHHKSVARNAVAAESARKREAWKQDRAESIKITNPALTQDAITKMVDLAVDHDHRRLMGAWPIIVVDDQGNESSVSVDEILEDPEKYHLMLTLDPLEPDYDGRRPVGKLFLSGQPRLHSFAHGGATFTLSSKVVRIEMYQGRTRDAVDSLLQVMRTSPEIFDFGTSVVKVHDGKMIGFNQESIRYWIAGVVQFCHTKAAANGPAYDVLEDPPYSICKTVLALPNERNFKPLHAIITAPTLRKDGTVLSNPGYDATSGLFLNIEEDAAIPVPMAPTEAQARKALETLWFPFTNFPFVDNLAKAAHLAALLTAAVRASLPTAPAFGYDAPVQGSGKTLLAQCAASLATGSPPVLYPHITGSDDGEMRKRLFSALLAGQRTIVLDNILGNFDSVALASMLTSEFMQDRKLGKSESPSVPTGALVLLTGNNMMLAGDMPRRVVPCRIDPQSETPFDRSFSVEPLSYCLVNRQKMIAAALTLIRYYLSANVSRPAPGRMASFELWDDWVRQTVVYVDQTIAPGQFGDVMELIKKNQAEDPTKETLRNLLQGLYGCFENRVFTASEVASVCQRGSLSESNEGKLNEAVMAVSTSPKITSGGVGKVLANRKERICDGMRLTVVSDNKNGRTWRVTGRPD</sequence>
<evidence type="ECO:0000313" key="3">
    <source>
        <dbReference type="Proteomes" id="UP001199322"/>
    </source>
</evidence>
<dbReference type="RefSeq" id="WP_125472845.1">
    <property type="nucleotide sequence ID" value="NZ_JACBXL010000011.1"/>
</dbReference>
<evidence type="ECO:0000313" key="2">
    <source>
        <dbReference type="EMBL" id="MBX3890341.1"/>
    </source>
</evidence>
<dbReference type="Proteomes" id="UP001199322">
    <property type="component" value="Unassembled WGS sequence"/>
</dbReference>
<organism evidence="2 3">
    <name type="scientific">Ralstonia pickettii</name>
    <name type="common">Burkholderia pickettii</name>
    <dbReference type="NCBI Taxonomy" id="329"/>
    <lineage>
        <taxon>Bacteria</taxon>
        <taxon>Pseudomonadati</taxon>
        <taxon>Pseudomonadota</taxon>
        <taxon>Betaproteobacteria</taxon>
        <taxon>Burkholderiales</taxon>
        <taxon>Burkholderiaceae</taxon>
        <taxon>Ralstonia</taxon>
    </lineage>
</organism>
<reference evidence="2" key="1">
    <citation type="submission" date="2018-06" db="EMBL/GenBank/DDBJ databases">
        <authorList>
            <person name="O'Rourke A."/>
        </authorList>
    </citation>
    <scope>NUCLEOTIDE SEQUENCE</scope>
    <source>
        <strain evidence="2">132550021-3</strain>
    </source>
</reference>
<protein>
    <recommendedName>
        <fullName evidence="4">ATPase AAA-type core domain-containing protein</fullName>
    </recommendedName>
</protein>
<evidence type="ECO:0000256" key="1">
    <source>
        <dbReference type="SAM" id="MobiDB-lite"/>
    </source>
</evidence>
<evidence type="ECO:0008006" key="4">
    <source>
        <dbReference type="Google" id="ProtNLM"/>
    </source>
</evidence>
<gene>
    <name evidence="2" type="ORF">DEE74_10750</name>
</gene>
<proteinExistence type="predicted"/>
<dbReference type="EMBL" id="QGBI01000008">
    <property type="protein sequence ID" value="MBX3890341.1"/>
    <property type="molecule type" value="Genomic_DNA"/>
</dbReference>
<comment type="caution">
    <text evidence="2">The sequence shown here is derived from an EMBL/GenBank/DDBJ whole genome shotgun (WGS) entry which is preliminary data.</text>
</comment>
<accession>A0AAW4Q7A6</accession>
<feature type="region of interest" description="Disordered" evidence="1">
    <location>
        <begin position="1"/>
        <end position="21"/>
    </location>
</feature>
<feature type="compositionally biased region" description="Polar residues" evidence="1">
    <location>
        <begin position="11"/>
        <end position="20"/>
    </location>
</feature>